<organism evidence="6 7">
    <name type="scientific">Colletotrichum simmondsii</name>
    <dbReference type="NCBI Taxonomy" id="703756"/>
    <lineage>
        <taxon>Eukaryota</taxon>
        <taxon>Fungi</taxon>
        <taxon>Dikarya</taxon>
        <taxon>Ascomycota</taxon>
        <taxon>Pezizomycotina</taxon>
        <taxon>Sordariomycetes</taxon>
        <taxon>Hypocreomycetidae</taxon>
        <taxon>Glomerellales</taxon>
        <taxon>Glomerellaceae</taxon>
        <taxon>Colletotrichum</taxon>
        <taxon>Colletotrichum acutatum species complex</taxon>
    </lineage>
</organism>
<accession>A0A135RR60</accession>
<dbReference type="CDD" id="cd12148">
    <property type="entry name" value="fungal_TF_MHR"/>
    <property type="match status" value="1"/>
</dbReference>
<keyword evidence="2" id="KW-0479">Metal-binding</keyword>
<dbReference type="GO" id="GO:0008270">
    <property type="term" value="F:zinc ion binding"/>
    <property type="evidence" value="ECO:0007669"/>
    <property type="project" value="InterPro"/>
</dbReference>
<dbReference type="InterPro" id="IPR050613">
    <property type="entry name" value="Sec_Metabolite_Reg"/>
</dbReference>
<evidence type="ECO:0000256" key="3">
    <source>
        <dbReference type="ARBA" id="ARBA00023242"/>
    </source>
</evidence>
<keyword evidence="3" id="KW-0539">Nucleus</keyword>
<feature type="domain" description="Zn(2)-C6 fungal-type" evidence="5">
    <location>
        <begin position="23"/>
        <end position="50"/>
    </location>
</feature>
<gene>
    <name evidence="6" type="ORF">CSIM01_11462</name>
</gene>
<dbReference type="PROSITE" id="PS50048">
    <property type="entry name" value="ZN2_CY6_FUNGAL_2"/>
    <property type="match status" value="1"/>
</dbReference>
<proteinExistence type="predicted"/>
<dbReference type="InterPro" id="IPR007219">
    <property type="entry name" value="XnlR_reg_dom"/>
</dbReference>
<keyword evidence="7" id="KW-1185">Reference proteome</keyword>
<dbReference type="GO" id="GO:0006351">
    <property type="term" value="P:DNA-templated transcription"/>
    <property type="evidence" value="ECO:0007669"/>
    <property type="project" value="InterPro"/>
</dbReference>
<feature type="compositionally biased region" description="Polar residues" evidence="4">
    <location>
        <begin position="101"/>
        <end position="110"/>
    </location>
</feature>
<evidence type="ECO:0000256" key="4">
    <source>
        <dbReference type="SAM" id="MobiDB-lite"/>
    </source>
</evidence>
<dbReference type="Pfam" id="PF00172">
    <property type="entry name" value="Zn_clus"/>
    <property type="match status" value="1"/>
</dbReference>
<evidence type="ECO:0000256" key="1">
    <source>
        <dbReference type="ARBA" id="ARBA00004123"/>
    </source>
</evidence>
<name>A0A135RR60_9PEZI</name>
<dbReference type="PROSITE" id="PS00463">
    <property type="entry name" value="ZN2_CY6_FUNGAL_1"/>
    <property type="match status" value="1"/>
</dbReference>
<feature type="region of interest" description="Disordered" evidence="4">
    <location>
        <begin position="96"/>
        <end position="147"/>
    </location>
</feature>
<dbReference type="AlphaFoldDB" id="A0A135RR60"/>
<dbReference type="GO" id="GO:0003677">
    <property type="term" value="F:DNA binding"/>
    <property type="evidence" value="ECO:0007669"/>
    <property type="project" value="InterPro"/>
</dbReference>
<dbReference type="SMART" id="SM00066">
    <property type="entry name" value="GAL4"/>
    <property type="match status" value="1"/>
</dbReference>
<protein>
    <recommendedName>
        <fullName evidence="5">Zn(2)-C6 fungal-type domain-containing protein</fullName>
    </recommendedName>
</protein>
<dbReference type="OrthoDB" id="3014581at2759"/>
<dbReference type="CDD" id="cd00067">
    <property type="entry name" value="GAL4"/>
    <property type="match status" value="1"/>
</dbReference>
<dbReference type="PANTHER" id="PTHR31001">
    <property type="entry name" value="UNCHARACTERIZED TRANSCRIPTIONAL REGULATORY PROTEIN"/>
    <property type="match status" value="1"/>
</dbReference>
<comment type="caution">
    <text evidence="6">The sequence shown here is derived from an EMBL/GenBank/DDBJ whole genome shotgun (WGS) entry which is preliminary data.</text>
</comment>
<evidence type="ECO:0000259" key="5">
    <source>
        <dbReference type="PROSITE" id="PS50048"/>
    </source>
</evidence>
<sequence length="746" mass="81771">MKRAIQSDAGIAAQKRRRQPQVSCDSCRKKKLKCDRGDPCSSCVMRGLSCAGQPGPQTPIAELSLPRPTDSRLPRLSDNADDSILSRLRKLEQAVFGPAPSTGTGFSMEQSADFVDPERSERPKSSQRRSLGLSTRHSQRRRFVDNERQQTAKFLDSTFTRNGLNVTLPFNKVDYHVANVSQFPKTPTSTNPGLTPPQDSEARLSTWMMTQEEALLLLQDFLDNPFHLLPILHPTAARSMIVNFYSVLSSGGDPDPAHAALILGIAATSAFFFTEGSQVNGAFETLEEATHTAVTWFKSSLNILGKSQANACGSLEEVQARSILAYLVYNMEGCSARFRFLHGCSLSSAREMSLHLIDGPGSEQQDEEAMKEIKRRVWWHITATDWMLGLMGGPTDGTYNVQPRQMNVKEPRNINDDEESFSNEAISMPTDTATMMSCFIRRIQLAGIARSVIDARAPGMPDAEITDYEQVLELDRLFEDAIADFPPFLRPDGPIPKTAPRYLSLQRDVVLLGFLSRRARLHRPFLLHDKQDSQYQASREICLSSARTVLAIATRLLKVSQTREPVQTLSSRAIGCRLGCVIGHMFMACTILALHSGGVSSREGLTDGKRPWLVSGASAETHAEVVQACRALALAGKESVIAAQLVQNLTGVLRRYRVQGVDEAAPPDVEDGRESIGAESSTYYPDSVTMTGLRTVSDDGLSAGNSSLTGEDALGLDSLWNDLVGDGNTFGWDQLFAGLDSYCGPT</sequence>
<dbReference type="InterPro" id="IPR036864">
    <property type="entry name" value="Zn2-C6_fun-type_DNA-bd_sf"/>
</dbReference>
<dbReference type="GO" id="GO:0005634">
    <property type="term" value="C:nucleus"/>
    <property type="evidence" value="ECO:0007669"/>
    <property type="project" value="UniProtKB-SubCell"/>
</dbReference>
<dbReference type="Proteomes" id="UP000070328">
    <property type="component" value="Unassembled WGS sequence"/>
</dbReference>
<evidence type="ECO:0000313" key="6">
    <source>
        <dbReference type="EMBL" id="KXH26192.1"/>
    </source>
</evidence>
<dbReference type="EMBL" id="JFBX01000877">
    <property type="protein sequence ID" value="KXH26192.1"/>
    <property type="molecule type" value="Genomic_DNA"/>
</dbReference>
<dbReference type="Pfam" id="PF04082">
    <property type="entry name" value="Fungal_trans"/>
    <property type="match status" value="1"/>
</dbReference>
<dbReference type="InterPro" id="IPR001138">
    <property type="entry name" value="Zn2Cys6_DnaBD"/>
</dbReference>
<reference evidence="6 7" key="1">
    <citation type="submission" date="2014-02" db="EMBL/GenBank/DDBJ databases">
        <title>The genome sequence of Colletotrichum simmondsii CBS122122.</title>
        <authorList>
            <person name="Baroncelli R."/>
            <person name="Thon M.R."/>
        </authorList>
    </citation>
    <scope>NUCLEOTIDE SEQUENCE [LARGE SCALE GENOMIC DNA]</scope>
    <source>
        <strain evidence="6 7">CBS122122</strain>
    </source>
</reference>
<dbReference type="Gene3D" id="4.10.240.10">
    <property type="entry name" value="Zn(2)-C6 fungal-type DNA-binding domain"/>
    <property type="match status" value="1"/>
</dbReference>
<dbReference type="GO" id="GO:0000981">
    <property type="term" value="F:DNA-binding transcription factor activity, RNA polymerase II-specific"/>
    <property type="evidence" value="ECO:0007669"/>
    <property type="project" value="InterPro"/>
</dbReference>
<dbReference type="PANTHER" id="PTHR31001:SF90">
    <property type="entry name" value="CENTROMERE DNA-BINDING PROTEIN COMPLEX CBF3 SUBUNIT B"/>
    <property type="match status" value="1"/>
</dbReference>
<comment type="subcellular location">
    <subcellularLocation>
        <location evidence="1">Nucleus</location>
    </subcellularLocation>
</comment>
<evidence type="ECO:0000313" key="7">
    <source>
        <dbReference type="Proteomes" id="UP000070328"/>
    </source>
</evidence>
<dbReference type="SUPFAM" id="SSF57701">
    <property type="entry name" value="Zn2/Cys6 DNA-binding domain"/>
    <property type="match status" value="1"/>
</dbReference>
<evidence type="ECO:0000256" key="2">
    <source>
        <dbReference type="ARBA" id="ARBA00022723"/>
    </source>
</evidence>
<feature type="region of interest" description="Disordered" evidence="4">
    <location>
        <begin position="1"/>
        <end position="20"/>
    </location>
</feature>